<dbReference type="InterPro" id="IPR039254">
    <property type="entry name" value="Rds1"/>
</dbReference>
<organism evidence="2 3">
    <name type="scientific">Mollisia scopiformis</name>
    <name type="common">Conifer needle endophyte fungus</name>
    <name type="synonym">Phialocephala scopiformis</name>
    <dbReference type="NCBI Taxonomy" id="149040"/>
    <lineage>
        <taxon>Eukaryota</taxon>
        <taxon>Fungi</taxon>
        <taxon>Dikarya</taxon>
        <taxon>Ascomycota</taxon>
        <taxon>Pezizomycotina</taxon>
        <taxon>Leotiomycetes</taxon>
        <taxon>Helotiales</taxon>
        <taxon>Mollisiaceae</taxon>
        <taxon>Mollisia</taxon>
    </lineage>
</organism>
<dbReference type="RefSeq" id="XP_018065697.1">
    <property type="nucleotide sequence ID" value="XM_018220473.1"/>
</dbReference>
<evidence type="ECO:0000256" key="1">
    <source>
        <dbReference type="SAM" id="SignalP"/>
    </source>
</evidence>
<dbReference type="PANTHER" id="PTHR38705">
    <property type="entry name" value="PROTEIN RDS1"/>
    <property type="match status" value="1"/>
</dbReference>
<dbReference type="EMBL" id="KQ947427">
    <property type="protein sequence ID" value="KUJ11342.1"/>
    <property type="molecule type" value="Genomic_DNA"/>
</dbReference>
<evidence type="ECO:0008006" key="4">
    <source>
        <dbReference type="Google" id="ProtNLM"/>
    </source>
</evidence>
<dbReference type="OrthoDB" id="1001765at2759"/>
<keyword evidence="1" id="KW-0732">Signal</keyword>
<dbReference type="KEGG" id="psco:LY89DRAFT_739539"/>
<name>A0A194WUP8_MOLSC</name>
<dbReference type="GeneID" id="28830199"/>
<gene>
    <name evidence="2" type="ORF">LY89DRAFT_739539</name>
</gene>
<feature type="signal peptide" evidence="1">
    <location>
        <begin position="1"/>
        <end position="15"/>
    </location>
</feature>
<accession>A0A194WUP8</accession>
<protein>
    <recommendedName>
        <fullName evidence="4">Survival protein SurE-like phosphatase/nucleotidase domain-containing protein</fullName>
    </recommendedName>
</protein>
<reference evidence="2 3" key="1">
    <citation type="submission" date="2015-10" db="EMBL/GenBank/DDBJ databases">
        <title>Full genome of DAOMC 229536 Phialocephala scopiformis, a fungal endophyte of spruce producing the potent anti-insectan compound rugulosin.</title>
        <authorList>
            <consortium name="DOE Joint Genome Institute"/>
            <person name="Walker A.K."/>
            <person name="Frasz S.L."/>
            <person name="Seifert K.A."/>
            <person name="Miller J.D."/>
            <person name="Mondo S.J."/>
            <person name="Labutti K."/>
            <person name="Lipzen A."/>
            <person name="Dockter R."/>
            <person name="Kennedy M."/>
            <person name="Grigoriev I.V."/>
            <person name="Spatafora J.W."/>
        </authorList>
    </citation>
    <scope>NUCLEOTIDE SEQUENCE [LARGE SCALE GENOMIC DNA]</scope>
    <source>
        <strain evidence="2 3">CBS 120377</strain>
    </source>
</reference>
<dbReference type="InParanoid" id="A0A194WUP8"/>
<feature type="chain" id="PRO_5012972409" description="Survival protein SurE-like phosphatase/nucleotidase domain-containing protein" evidence="1">
    <location>
        <begin position="16"/>
        <end position="291"/>
    </location>
</feature>
<sequence length="291" mass="30397">MLSPISSLLIPLAFSAPAFPPPAELTQGIINANISLIAGGGAPNVSIILNITNGVYDTGDRPLNETLSVIEKIAAQEEVHVATVSGIFLESKQSPPVTACNYTFPVTNFDEFLSVANLITCANFGSIIGIQEQLPGSTASGPAGTSILATETRHDSFLRILHGIAPNPSPFDTAVPAAWAYNVGLQFIVPGSCGVEPAYPAYPQLTVTSMEGQSFAHDTSYPSSVSFAWDPQQAWVPMYTEVVVNGTGSGSTMIPKNMSGMAFMALTTMQPADFTNLGDATLVGPIGISIS</sequence>
<dbReference type="Pfam" id="PF13668">
    <property type="entry name" value="Ferritin_2"/>
    <property type="match status" value="1"/>
</dbReference>
<dbReference type="AlphaFoldDB" id="A0A194WUP8"/>
<dbReference type="Proteomes" id="UP000070700">
    <property type="component" value="Unassembled WGS sequence"/>
</dbReference>
<dbReference type="PANTHER" id="PTHR38705:SF1">
    <property type="entry name" value="PROTEIN RDS1"/>
    <property type="match status" value="1"/>
</dbReference>
<evidence type="ECO:0000313" key="3">
    <source>
        <dbReference type="Proteomes" id="UP000070700"/>
    </source>
</evidence>
<keyword evidence="3" id="KW-1185">Reference proteome</keyword>
<proteinExistence type="predicted"/>
<evidence type="ECO:0000313" key="2">
    <source>
        <dbReference type="EMBL" id="KUJ11342.1"/>
    </source>
</evidence>